<dbReference type="EMBL" id="LT670817">
    <property type="protein sequence ID" value="SHH62948.1"/>
    <property type="molecule type" value="Genomic_DNA"/>
</dbReference>
<evidence type="ECO:0000313" key="2">
    <source>
        <dbReference type="Proteomes" id="UP000189796"/>
    </source>
</evidence>
<sequence length="66" mass="8145">MPKDPFIREKFTRERSAARKFAQEYFERYPKDRYQTEVESWRNLQSANIEFTMKRLREPIEADPES</sequence>
<protein>
    <submittedName>
        <fullName evidence="1">Uncharacterized protein</fullName>
    </submittedName>
</protein>
<dbReference type="RefSeq" id="WP_197689213.1">
    <property type="nucleotide sequence ID" value="NZ_LT670817.1"/>
</dbReference>
<organism evidence="1 2">
    <name type="scientific">Bradyrhizobium erythrophlei</name>
    <dbReference type="NCBI Taxonomy" id="1437360"/>
    <lineage>
        <taxon>Bacteria</taxon>
        <taxon>Pseudomonadati</taxon>
        <taxon>Pseudomonadota</taxon>
        <taxon>Alphaproteobacteria</taxon>
        <taxon>Hyphomicrobiales</taxon>
        <taxon>Nitrobacteraceae</taxon>
        <taxon>Bradyrhizobium</taxon>
    </lineage>
</organism>
<dbReference type="AlphaFoldDB" id="A0A1M5UJ68"/>
<proteinExistence type="predicted"/>
<dbReference type="Proteomes" id="UP000189796">
    <property type="component" value="Chromosome I"/>
</dbReference>
<gene>
    <name evidence="1" type="ORF">SAMN05443248_5465</name>
</gene>
<accession>A0A1M5UJ68</accession>
<evidence type="ECO:0000313" key="1">
    <source>
        <dbReference type="EMBL" id="SHH62948.1"/>
    </source>
</evidence>
<reference evidence="1 2" key="1">
    <citation type="submission" date="2016-11" db="EMBL/GenBank/DDBJ databases">
        <authorList>
            <person name="Jaros S."/>
            <person name="Januszkiewicz K."/>
            <person name="Wedrychowicz H."/>
        </authorList>
    </citation>
    <scope>NUCLEOTIDE SEQUENCE [LARGE SCALE GENOMIC DNA]</scope>
    <source>
        <strain evidence="1 2">GAS138</strain>
    </source>
</reference>
<name>A0A1M5UJ68_9BRAD</name>